<feature type="region of interest" description="Disordered" evidence="1">
    <location>
        <begin position="1"/>
        <end position="37"/>
    </location>
</feature>
<keyword evidence="4" id="KW-1185">Reference proteome</keyword>
<name>A0A0C4ECF4_MAGP6</name>
<reference evidence="3" key="5">
    <citation type="submission" date="2015-06" db="UniProtKB">
        <authorList>
            <consortium name="EnsemblFungi"/>
        </authorList>
    </citation>
    <scope>IDENTIFICATION</scope>
    <source>
        <strain evidence="3">ATCC 64411</strain>
    </source>
</reference>
<evidence type="ECO:0000313" key="4">
    <source>
        <dbReference type="Proteomes" id="UP000011715"/>
    </source>
</evidence>
<accession>A0A0C4ECF4</accession>
<dbReference type="VEuPathDB" id="FungiDB:MAPG_10378"/>
<evidence type="ECO:0000313" key="2">
    <source>
        <dbReference type="EMBL" id="KLU90525.1"/>
    </source>
</evidence>
<evidence type="ECO:0000313" key="3">
    <source>
        <dbReference type="EnsemblFungi" id="MAPG_10378T0"/>
    </source>
</evidence>
<dbReference type="AlphaFoldDB" id="A0A0C4ECF4"/>
<reference evidence="2" key="1">
    <citation type="submission" date="2010-05" db="EMBL/GenBank/DDBJ databases">
        <title>The Genome Sequence of Magnaporthe poae strain ATCC 64411.</title>
        <authorList>
            <consortium name="The Broad Institute Genome Sequencing Platform"/>
            <consortium name="Broad Institute Genome Sequencing Center for Infectious Disease"/>
            <person name="Ma L.-J."/>
            <person name="Dead R."/>
            <person name="Young S."/>
            <person name="Zeng Q."/>
            <person name="Koehrsen M."/>
            <person name="Alvarado L."/>
            <person name="Berlin A."/>
            <person name="Chapman S.B."/>
            <person name="Chen Z."/>
            <person name="Freedman E."/>
            <person name="Gellesch M."/>
            <person name="Goldberg J."/>
            <person name="Griggs A."/>
            <person name="Gujja S."/>
            <person name="Heilman E.R."/>
            <person name="Heiman D."/>
            <person name="Hepburn T."/>
            <person name="Howarth C."/>
            <person name="Jen D."/>
            <person name="Larson L."/>
            <person name="Mehta T."/>
            <person name="Neiman D."/>
            <person name="Pearson M."/>
            <person name="Roberts A."/>
            <person name="Saif S."/>
            <person name="Shea T."/>
            <person name="Shenoy N."/>
            <person name="Sisk P."/>
            <person name="Stolte C."/>
            <person name="Sykes S."/>
            <person name="Walk T."/>
            <person name="White J."/>
            <person name="Yandava C."/>
            <person name="Haas B."/>
            <person name="Nusbaum C."/>
            <person name="Birren B."/>
        </authorList>
    </citation>
    <scope>NUCLEOTIDE SEQUENCE</scope>
    <source>
        <strain evidence="2">ATCC 64411</strain>
    </source>
</reference>
<sequence>MPESTRLFPGDAGRPQYGSRQNRRNSRQQAEAGARQTQLWSFREANTPEDQSFFSHLRQRTVALPNEPPLNTIGRARQLNEHINDEVTRFVLFWNVMNSMVASTPSIPHNGRVRNLLITEGLVGMDGRPAGVLPTRIYFDYLMGILAVVVSHP</sequence>
<dbReference type="EMBL" id="ADBL01002322">
    <property type="status" value="NOT_ANNOTATED_CDS"/>
    <property type="molecule type" value="Genomic_DNA"/>
</dbReference>
<reference evidence="3" key="4">
    <citation type="journal article" date="2015" name="G3 (Bethesda)">
        <title>Genome sequences of three phytopathogenic species of the Magnaporthaceae family of fungi.</title>
        <authorList>
            <person name="Okagaki L.H."/>
            <person name="Nunes C.C."/>
            <person name="Sailsbery J."/>
            <person name="Clay B."/>
            <person name="Brown D."/>
            <person name="John T."/>
            <person name="Oh Y."/>
            <person name="Young N."/>
            <person name="Fitzgerald M."/>
            <person name="Haas B.J."/>
            <person name="Zeng Q."/>
            <person name="Young S."/>
            <person name="Adiconis X."/>
            <person name="Fan L."/>
            <person name="Levin J.Z."/>
            <person name="Mitchell T.K."/>
            <person name="Okubara P.A."/>
            <person name="Farman M.L."/>
            <person name="Kohn L.M."/>
            <person name="Birren B."/>
            <person name="Ma L.-J."/>
            <person name="Dean R.A."/>
        </authorList>
    </citation>
    <scope>NUCLEOTIDE SEQUENCE</scope>
    <source>
        <strain evidence="3">ATCC 64411 / 73-15</strain>
    </source>
</reference>
<gene>
    <name evidence="2" type="ORF">MAPG_10378</name>
</gene>
<proteinExistence type="predicted"/>
<protein>
    <submittedName>
        <fullName evidence="2 3">Uncharacterized protein</fullName>
    </submittedName>
</protein>
<organism evidence="3 4">
    <name type="scientific">Magnaporthiopsis poae (strain ATCC 64411 / 73-15)</name>
    <name type="common">Kentucky bluegrass fungus</name>
    <name type="synonym">Magnaporthe poae</name>
    <dbReference type="NCBI Taxonomy" id="644358"/>
    <lineage>
        <taxon>Eukaryota</taxon>
        <taxon>Fungi</taxon>
        <taxon>Dikarya</taxon>
        <taxon>Ascomycota</taxon>
        <taxon>Pezizomycotina</taxon>
        <taxon>Sordariomycetes</taxon>
        <taxon>Sordariomycetidae</taxon>
        <taxon>Magnaporthales</taxon>
        <taxon>Magnaporthaceae</taxon>
        <taxon>Magnaporthiopsis</taxon>
    </lineage>
</organism>
<dbReference type="EMBL" id="GL876975">
    <property type="protein sequence ID" value="KLU90525.1"/>
    <property type="molecule type" value="Genomic_DNA"/>
</dbReference>
<reference evidence="2" key="3">
    <citation type="submission" date="2011-03" db="EMBL/GenBank/DDBJ databases">
        <title>Annotation of Magnaporthe poae ATCC 64411.</title>
        <authorList>
            <person name="Ma L.-J."/>
            <person name="Dead R."/>
            <person name="Young S.K."/>
            <person name="Zeng Q."/>
            <person name="Gargeya S."/>
            <person name="Fitzgerald M."/>
            <person name="Haas B."/>
            <person name="Abouelleil A."/>
            <person name="Alvarado L."/>
            <person name="Arachchi H.M."/>
            <person name="Berlin A."/>
            <person name="Brown A."/>
            <person name="Chapman S.B."/>
            <person name="Chen Z."/>
            <person name="Dunbar C."/>
            <person name="Freedman E."/>
            <person name="Gearin G."/>
            <person name="Gellesch M."/>
            <person name="Goldberg J."/>
            <person name="Griggs A."/>
            <person name="Gujja S."/>
            <person name="Heiman D."/>
            <person name="Howarth C."/>
            <person name="Larson L."/>
            <person name="Lui A."/>
            <person name="MacDonald P.J.P."/>
            <person name="Mehta T."/>
            <person name="Montmayeur A."/>
            <person name="Murphy C."/>
            <person name="Neiman D."/>
            <person name="Pearson M."/>
            <person name="Priest M."/>
            <person name="Roberts A."/>
            <person name="Saif S."/>
            <person name="Shea T."/>
            <person name="Shenoy N."/>
            <person name="Sisk P."/>
            <person name="Stolte C."/>
            <person name="Sykes S."/>
            <person name="Yandava C."/>
            <person name="Wortman J."/>
            <person name="Nusbaum C."/>
            <person name="Birren B."/>
        </authorList>
    </citation>
    <scope>NUCLEOTIDE SEQUENCE</scope>
    <source>
        <strain evidence="2">ATCC 64411</strain>
    </source>
</reference>
<dbReference type="EnsemblFungi" id="MAPG_10378T0">
    <property type="protein sequence ID" value="MAPG_10378T0"/>
    <property type="gene ID" value="MAPG_10378"/>
</dbReference>
<dbReference type="Proteomes" id="UP000011715">
    <property type="component" value="Unassembled WGS sequence"/>
</dbReference>
<evidence type="ECO:0000256" key="1">
    <source>
        <dbReference type="SAM" id="MobiDB-lite"/>
    </source>
</evidence>
<reference evidence="4" key="2">
    <citation type="submission" date="2010-05" db="EMBL/GenBank/DDBJ databases">
        <title>The genome sequence of Magnaporthe poae strain ATCC 64411.</title>
        <authorList>
            <person name="Ma L.-J."/>
            <person name="Dead R."/>
            <person name="Young S."/>
            <person name="Zeng Q."/>
            <person name="Koehrsen M."/>
            <person name="Alvarado L."/>
            <person name="Berlin A."/>
            <person name="Chapman S.B."/>
            <person name="Chen Z."/>
            <person name="Freedman E."/>
            <person name="Gellesch M."/>
            <person name="Goldberg J."/>
            <person name="Griggs A."/>
            <person name="Gujja S."/>
            <person name="Heilman E.R."/>
            <person name="Heiman D."/>
            <person name="Hepburn T."/>
            <person name="Howarth C."/>
            <person name="Jen D."/>
            <person name="Larson L."/>
            <person name="Mehta T."/>
            <person name="Neiman D."/>
            <person name="Pearson M."/>
            <person name="Roberts A."/>
            <person name="Saif S."/>
            <person name="Shea T."/>
            <person name="Shenoy N."/>
            <person name="Sisk P."/>
            <person name="Stolte C."/>
            <person name="Sykes S."/>
            <person name="Walk T."/>
            <person name="White J."/>
            <person name="Yandava C."/>
            <person name="Haas B."/>
            <person name="Nusbaum C."/>
            <person name="Birren B."/>
        </authorList>
    </citation>
    <scope>NUCLEOTIDE SEQUENCE [LARGE SCALE GENOMIC DNA]</scope>
    <source>
        <strain evidence="4">ATCC 64411 / 73-15</strain>
    </source>
</reference>